<dbReference type="STRING" id="4232.A0A251U1G6"/>
<feature type="domain" description="EF-hand" evidence="2">
    <location>
        <begin position="50"/>
        <end position="85"/>
    </location>
</feature>
<dbReference type="SMART" id="SM00054">
    <property type="entry name" value="EFh"/>
    <property type="match status" value="2"/>
</dbReference>
<dbReference type="EMBL" id="MNCJ02000324">
    <property type="protein sequence ID" value="KAF5792333.1"/>
    <property type="molecule type" value="Genomic_DNA"/>
</dbReference>
<sequence>MRGGWQLRPAELPLTEKQIEGLIRRFDADKDGKISRKELRVGLKGLGLRFAGFRAGRAVRYADADGDGYISDEEINELAKYVSKWGISLT</sequence>
<gene>
    <name evidence="4" type="ORF">HannXRQ_Chr09g0267701</name>
    <name evidence="3" type="ORF">HanXRQr2_Chr09g0404821</name>
</gene>
<evidence type="ECO:0000313" key="4">
    <source>
        <dbReference type="EMBL" id="OTG16101.1"/>
    </source>
</evidence>
<dbReference type="Pfam" id="PF00036">
    <property type="entry name" value="EF-hand_1"/>
    <property type="match status" value="1"/>
</dbReference>
<dbReference type="PROSITE" id="PS50222">
    <property type="entry name" value="EF_HAND_2"/>
    <property type="match status" value="2"/>
</dbReference>
<reference evidence="4" key="2">
    <citation type="submission" date="2017-02" db="EMBL/GenBank/DDBJ databases">
        <title>Sunflower complete genome.</title>
        <authorList>
            <person name="Langlade N."/>
            <person name="Munos S."/>
        </authorList>
    </citation>
    <scope>NUCLEOTIDE SEQUENCE [LARGE SCALE GENOMIC DNA]</scope>
    <source>
        <tissue evidence="4">Leaves</tissue>
    </source>
</reference>
<dbReference type="GO" id="GO:0005509">
    <property type="term" value="F:calcium ion binding"/>
    <property type="evidence" value="ECO:0007669"/>
    <property type="project" value="InterPro"/>
</dbReference>
<protein>
    <submittedName>
        <fullName evidence="3">Guanylate cyclase activating protein</fullName>
    </submittedName>
    <submittedName>
        <fullName evidence="4">Putative EF-hand domain pair</fullName>
    </submittedName>
</protein>
<dbReference type="EMBL" id="CM007898">
    <property type="protein sequence ID" value="OTG16101.1"/>
    <property type="molecule type" value="Genomic_DNA"/>
</dbReference>
<dbReference type="Pfam" id="PF13202">
    <property type="entry name" value="EF-hand_5"/>
    <property type="match status" value="1"/>
</dbReference>
<dbReference type="OMA" id="VSKWGIS"/>
<reference evidence="3 5" key="1">
    <citation type="journal article" date="2017" name="Nature">
        <title>The sunflower genome provides insights into oil metabolism, flowering and Asterid evolution.</title>
        <authorList>
            <person name="Badouin H."/>
            <person name="Gouzy J."/>
            <person name="Grassa C.J."/>
            <person name="Murat F."/>
            <person name="Staton S.E."/>
            <person name="Cottret L."/>
            <person name="Lelandais-Briere C."/>
            <person name="Owens G.L."/>
            <person name="Carrere S."/>
            <person name="Mayjonade B."/>
            <person name="Legrand L."/>
            <person name="Gill N."/>
            <person name="Kane N.C."/>
            <person name="Bowers J.E."/>
            <person name="Hubner S."/>
            <person name="Bellec A."/>
            <person name="Berard A."/>
            <person name="Berges H."/>
            <person name="Blanchet N."/>
            <person name="Boniface M.C."/>
            <person name="Brunel D."/>
            <person name="Catrice O."/>
            <person name="Chaidir N."/>
            <person name="Claudel C."/>
            <person name="Donnadieu C."/>
            <person name="Faraut T."/>
            <person name="Fievet G."/>
            <person name="Helmstetter N."/>
            <person name="King M."/>
            <person name="Knapp S.J."/>
            <person name="Lai Z."/>
            <person name="Le Paslier M.C."/>
            <person name="Lippi Y."/>
            <person name="Lorenzon L."/>
            <person name="Mandel J.R."/>
            <person name="Marage G."/>
            <person name="Marchand G."/>
            <person name="Marquand E."/>
            <person name="Bret-Mestries E."/>
            <person name="Morien E."/>
            <person name="Nambeesan S."/>
            <person name="Nguyen T."/>
            <person name="Pegot-Espagnet P."/>
            <person name="Pouilly N."/>
            <person name="Raftis F."/>
            <person name="Sallet E."/>
            <person name="Schiex T."/>
            <person name="Thomas J."/>
            <person name="Vandecasteele C."/>
            <person name="Vares D."/>
            <person name="Vear F."/>
            <person name="Vautrin S."/>
            <person name="Crespi M."/>
            <person name="Mangin B."/>
            <person name="Burke J.M."/>
            <person name="Salse J."/>
            <person name="Munos S."/>
            <person name="Vincourt P."/>
            <person name="Rieseberg L.H."/>
            <person name="Langlade N.B."/>
        </authorList>
    </citation>
    <scope>NUCLEOTIDE SEQUENCE [LARGE SCALE GENOMIC DNA]</scope>
    <source>
        <strain evidence="5">cv. SF193</strain>
        <tissue evidence="3">Leaves</tissue>
    </source>
</reference>
<dbReference type="CDD" id="cd00051">
    <property type="entry name" value="EFh"/>
    <property type="match status" value="1"/>
</dbReference>
<keyword evidence="1" id="KW-0106">Calcium</keyword>
<dbReference type="InParanoid" id="A0A251U1G6"/>
<evidence type="ECO:0000313" key="5">
    <source>
        <dbReference type="Proteomes" id="UP000215914"/>
    </source>
</evidence>
<accession>A0A251U1G6</accession>
<dbReference type="AlphaFoldDB" id="A0A251U1G6"/>
<dbReference type="PROSITE" id="PS00018">
    <property type="entry name" value="EF_HAND_1"/>
    <property type="match status" value="2"/>
</dbReference>
<organism evidence="4 5">
    <name type="scientific">Helianthus annuus</name>
    <name type="common">Common sunflower</name>
    <dbReference type="NCBI Taxonomy" id="4232"/>
    <lineage>
        <taxon>Eukaryota</taxon>
        <taxon>Viridiplantae</taxon>
        <taxon>Streptophyta</taxon>
        <taxon>Embryophyta</taxon>
        <taxon>Tracheophyta</taxon>
        <taxon>Spermatophyta</taxon>
        <taxon>Magnoliopsida</taxon>
        <taxon>eudicotyledons</taxon>
        <taxon>Gunneridae</taxon>
        <taxon>Pentapetalae</taxon>
        <taxon>asterids</taxon>
        <taxon>campanulids</taxon>
        <taxon>Asterales</taxon>
        <taxon>Asteraceae</taxon>
        <taxon>Asteroideae</taxon>
        <taxon>Heliantheae alliance</taxon>
        <taxon>Heliantheae</taxon>
        <taxon>Helianthus</taxon>
    </lineage>
</organism>
<dbReference type="InterPro" id="IPR002048">
    <property type="entry name" value="EF_hand_dom"/>
</dbReference>
<dbReference type="InterPro" id="IPR011992">
    <property type="entry name" value="EF-hand-dom_pair"/>
</dbReference>
<evidence type="ECO:0000256" key="1">
    <source>
        <dbReference type="ARBA" id="ARBA00022837"/>
    </source>
</evidence>
<dbReference type="Gene3D" id="1.10.238.10">
    <property type="entry name" value="EF-hand"/>
    <property type="match status" value="1"/>
</dbReference>
<reference evidence="3" key="3">
    <citation type="submission" date="2020-06" db="EMBL/GenBank/DDBJ databases">
        <title>Helianthus annuus Genome sequencing and assembly Release 2.</title>
        <authorList>
            <person name="Gouzy J."/>
            <person name="Langlade N."/>
            <person name="Munos S."/>
        </authorList>
    </citation>
    <scope>NUCLEOTIDE SEQUENCE</scope>
    <source>
        <tissue evidence="3">Leaves</tissue>
    </source>
</reference>
<evidence type="ECO:0000259" key="2">
    <source>
        <dbReference type="PROSITE" id="PS50222"/>
    </source>
</evidence>
<dbReference type="InterPro" id="IPR018247">
    <property type="entry name" value="EF_Hand_1_Ca_BS"/>
</dbReference>
<dbReference type="SUPFAM" id="SSF47473">
    <property type="entry name" value="EF-hand"/>
    <property type="match status" value="1"/>
</dbReference>
<evidence type="ECO:0000313" key="3">
    <source>
        <dbReference type="EMBL" id="KAF5792333.1"/>
    </source>
</evidence>
<dbReference type="Proteomes" id="UP000215914">
    <property type="component" value="Chromosome 9"/>
</dbReference>
<dbReference type="Gramene" id="mRNA:HanXRQr2_Chr09g0404821">
    <property type="protein sequence ID" value="CDS:HanXRQr2_Chr09g0404821.1"/>
    <property type="gene ID" value="HanXRQr2_Chr09g0404821"/>
</dbReference>
<keyword evidence="5" id="KW-1185">Reference proteome</keyword>
<name>A0A251U1G6_HELAN</name>
<proteinExistence type="predicted"/>
<feature type="domain" description="EF-hand" evidence="2">
    <location>
        <begin position="14"/>
        <end position="49"/>
    </location>
</feature>